<keyword evidence="2" id="KW-1185">Reference proteome</keyword>
<name>A0AAD4UCF3_OVIAM</name>
<dbReference type="EMBL" id="JAKZEL010000008">
    <property type="protein sequence ID" value="KAI4540995.1"/>
    <property type="molecule type" value="Genomic_DNA"/>
</dbReference>
<evidence type="ECO:0000313" key="1">
    <source>
        <dbReference type="EMBL" id="KAI4540995.1"/>
    </source>
</evidence>
<sequence length="120" mass="13542">MENEAEGPPRYVSISLTDLMGVVQLSTPDLANESFQRLGKEMSTSEFRFQIVPRFHRKAFSFTKAFGRIPFSGEKSIPGDLIRSSQDWQVVLHLQVLKSIAFTCGHGNIPPQIEHCVEYS</sequence>
<accession>A0AAD4UCF3</accession>
<gene>
    <name evidence="1" type="ORF">MG293_008137</name>
</gene>
<evidence type="ECO:0000313" key="2">
    <source>
        <dbReference type="Proteomes" id="UP001214576"/>
    </source>
</evidence>
<organism evidence="1 2">
    <name type="scientific">Ovis ammon polii</name>
    <dbReference type="NCBI Taxonomy" id="230172"/>
    <lineage>
        <taxon>Eukaryota</taxon>
        <taxon>Metazoa</taxon>
        <taxon>Chordata</taxon>
        <taxon>Craniata</taxon>
        <taxon>Vertebrata</taxon>
        <taxon>Euteleostomi</taxon>
        <taxon>Mammalia</taxon>
        <taxon>Eutheria</taxon>
        <taxon>Laurasiatheria</taxon>
        <taxon>Artiodactyla</taxon>
        <taxon>Ruminantia</taxon>
        <taxon>Pecora</taxon>
        <taxon>Bovidae</taxon>
        <taxon>Caprinae</taxon>
        <taxon>Ovis</taxon>
    </lineage>
</organism>
<dbReference type="AlphaFoldDB" id="A0AAD4UCF3"/>
<comment type="caution">
    <text evidence="1">The sequence shown here is derived from an EMBL/GenBank/DDBJ whole genome shotgun (WGS) entry which is preliminary data.</text>
</comment>
<reference evidence="1" key="1">
    <citation type="submission" date="2022-03" db="EMBL/GenBank/DDBJ databases">
        <title>Genomic analyses of argali, domestic sheep and their hybrids provide insights into chromosomal evolution, heterosis and genetic basis of agronomic traits.</title>
        <authorList>
            <person name="Li M."/>
        </authorList>
    </citation>
    <scope>NUCLEOTIDE SEQUENCE</scope>
    <source>
        <strain evidence="1">CAU-MHL-2022a</strain>
        <tissue evidence="1">Skin</tissue>
    </source>
</reference>
<dbReference type="Proteomes" id="UP001214576">
    <property type="component" value="Unassembled WGS sequence"/>
</dbReference>
<proteinExistence type="predicted"/>
<protein>
    <submittedName>
        <fullName evidence="1">Uncharacterized protein</fullName>
    </submittedName>
</protein>